<dbReference type="InParanoid" id="G3GWF2"/>
<gene>
    <name evidence="1" type="ORF">I79_002073</name>
</gene>
<proteinExistence type="predicted"/>
<evidence type="ECO:0000313" key="1">
    <source>
        <dbReference type="EMBL" id="EGV93340.1"/>
    </source>
</evidence>
<dbReference type="AlphaFoldDB" id="G3GWF2"/>
<protein>
    <submittedName>
        <fullName evidence="1">Uncharacterized protein</fullName>
    </submittedName>
</protein>
<evidence type="ECO:0000313" key="2">
    <source>
        <dbReference type="Proteomes" id="UP000001075"/>
    </source>
</evidence>
<reference evidence="2" key="1">
    <citation type="journal article" date="2011" name="Nat. Biotechnol.">
        <title>The genomic sequence of the Chinese hamster ovary (CHO)-K1 cell line.</title>
        <authorList>
            <person name="Xu X."/>
            <person name="Nagarajan H."/>
            <person name="Lewis N.E."/>
            <person name="Pan S."/>
            <person name="Cai Z."/>
            <person name="Liu X."/>
            <person name="Chen W."/>
            <person name="Xie M."/>
            <person name="Wang W."/>
            <person name="Hammond S."/>
            <person name="Andersen M.R."/>
            <person name="Neff N."/>
            <person name="Passarelli B."/>
            <person name="Koh W."/>
            <person name="Fan H.C."/>
            <person name="Wang J."/>
            <person name="Gui Y."/>
            <person name="Lee K.H."/>
            <person name="Betenbaugh M.J."/>
            <person name="Quake S.R."/>
            <person name="Famili I."/>
            <person name="Palsson B.O."/>
            <person name="Wang J."/>
        </authorList>
    </citation>
    <scope>NUCLEOTIDE SEQUENCE [LARGE SCALE GENOMIC DNA]</scope>
    <source>
        <strain evidence="2">CHO K1 cell line</strain>
    </source>
</reference>
<name>G3GWF2_CRIGR</name>
<sequence>MHWYHSPRSPLLECRVLPGVMMLGPQVSSVSAKPVGTRWESQAMSSTWSWCNSCFSPSVT</sequence>
<accession>G3GWF2</accession>
<dbReference type="EMBL" id="JH000051">
    <property type="protein sequence ID" value="EGV93340.1"/>
    <property type="molecule type" value="Genomic_DNA"/>
</dbReference>
<organism evidence="1 2">
    <name type="scientific">Cricetulus griseus</name>
    <name type="common">Chinese hamster</name>
    <name type="synonym">Cricetulus barabensis griseus</name>
    <dbReference type="NCBI Taxonomy" id="10029"/>
    <lineage>
        <taxon>Eukaryota</taxon>
        <taxon>Metazoa</taxon>
        <taxon>Chordata</taxon>
        <taxon>Craniata</taxon>
        <taxon>Vertebrata</taxon>
        <taxon>Euteleostomi</taxon>
        <taxon>Mammalia</taxon>
        <taxon>Eutheria</taxon>
        <taxon>Euarchontoglires</taxon>
        <taxon>Glires</taxon>
        <taxon>Rodentia</taxon>
        <taxon>Myomorpha</taxon>
        <taxon>Muroidea</taxon>
        <taxon>Cricetidae</taxon>
        <taxon>Cricetinae</taxon>
        <taxon>Cricetulus</taxon>
    </lineage>
</organism>
<dbReference type="Proteomes" id="UP000001075">
    <property type="component" value="Unassembled WGS sequence"/>
</dbReference>